<accession>A0A8H4NPL0</accession>
<dbReference type="AlphaFoldDB" id="A0A8H4NPL0"/>
<dbReference type="EMBL" id="JAADJG010000688">
    <property type="protein sequence ID" value="KAF4439561.1"/>
    <property type="molecule type" value="Genomic_DNA"/>
</dbReference>
<evidence type="ECO:0000313" key="2">
    <source>
        <dbReference type="Proteomes" id="UP000605986"/>
    </source>
</evidence>
<dbReference type="Proteomes" id="UP000605986">
    <property type="component" value="Unassembled WGS sequence"/>
</dbReference>
<protein>
    <submittedName>
        <fullName evidence="1">Uncharacterized protein</fullName>
    </submittedName>
</protein>
<proteinExistence type="predicted"/>
<sequence>MRASSALFSGHIVVAPSGMKWELGHGVRSNPPYARPLLERRVVTVSEAQSVPNRMGNRVPKPFQGFGFAKVTIPRSFLHILGQLHGTYLVLLHEYGIAAALTGIYDDDGTAHRSSPQFCFARSSQEVLEPGVSLNPSNQLIEFVAC</sequence>
<keyword evidence="2" id="KW-1185">Reference proteome</keyword>
<comment type="caution">
    <text evidence="1">The sequence shown here is derived from an EMBL/GenBank/DDBJ whole genome shotgun (WGS) entry which is preliminary data.</text>
</comment>
<reference evidence="1" key="1">
    <citation type="submission" date="2020-01" db="EMBL/GenBank/DDBJ databases">
        <title>Identification and distribution of gene clusters putatively required for synthesis of sphingolipid metabolism inhibitors in phylogenetically diverse species of the filamentous fungus Fusarium.</title>
        <authorList>
            <person name="Kim H.-S."/>
            <person name="Busman M."/>
            <person name="Brown D.W."/>
            <person name="Divon H."/>
            <person name="Uhlig S."/>
            <person name="Proctor R.H."/>
        </authorList>
    </citation>
    <scope>NUCLEOTIDE SEQUENCE</scope>
    <source>
        <strain evidence="1">NRRL 53441</strain>
    </source>
</reference>
<gene>
    <name evidence="1" type="ORF">F53441_12547</name>
</gene>
<name>A0A8H4NPL0_9HYPO</name>
<evidence type="ECO:0000313" key="1">
    <source>
        <dbReference type="EMBL" id="KAF4439561.1"/>
    </source>
</evidence>
<organism evidence="1 2">
    <name type="scientific">Fusarium austroafricanum</name>
    <dbReference type="NCBI Taxonomy" id="2364996"/>
    <lineage>
        <taxon>Eukaryota</taxon>
        <taxon>Fungi</taxon>
        <taxon>Dikarya</taxon>
        <taxon>Ascomycota</taxon>
        <taxon>Pezizomycotina</taxon>
        <taxon>Sordariomycetes</taxon>
        <taxon>Hypocreomycetidae</taxon>
        <taxon>Hypocreales</taxon>
        <taxon>Nectriaceae</taxon>
        <taxon>Fusarium</taxon>
        <taxon>Fusarium concolor species complex</taxon>
    </lineage>
</organism>